<reference evidence="6" key="1">
    <citation type="journal article" date="2019" name="Int. J. Syst. Evol. Microbiol.">
        <title>The Global Catalogue of Microorganisms (GCM) 10K type strain sequencing project: providing services to taxonomists for standard genome sequencing and annotation.</title>
        <authorList>
            <consortium name="The Broad Institute Genomics Platform"/>
            <consortium name="The Broad Institute Genome Sequencing Center for Infectious Disease"/>
            <person name="Wu L."/>
            <person name="Ma J."/>
        </authorList>
    </citation>
    <scope>NUCLEOTIDE SEQUENCE [LARGE SCALE GENOMIC DNA]</scope>
    <source>
        <strain evidence="6">CCUG 59858</strain>
    </source>
</reference>
<keyword evidence="6" id="KW-1185">Reference proteome</keyword>
<evidence type="ECO:0000313" key="5">
    <source>
        <dbReference type="EMBL" id="MFC3908111.1"/>
    </source>
</evidence>
<evidence type="ECO:0000256" key="1">
    <source>
        <dbReference type="ARBA" id="ARBA00022679"/>
    </source>
</evidence>
<keyword evidence="1" id="KW-0808">Transferase</keyword>
<dbReference type="Pfam" id="PF08541">
    <property type="entry name" value="ACP_syn_III_C"/>
    <property type="match status" value="1"/>
</dbReference>
<dbReference type="InterPro" id="IPR013751">
    <property type="entry name" value="ACP_syn_III_N"/>
</dbReference>
<protein>
    <submittedName>
        <fullName evidence="5">3-oxoacyl-ACP synthase III family protein</fullName>
    </submittedName>
</protein>
<dbReference type="Gene3D" id="3.40.47.10">
    <property type="match status" value="1"/>
</dbReference>
<dbReference type="SUPFAM" id="SSF53901">
    <property type="entry name" value="Thiolase-like"/>
    <property type="match status" value="1"/>
</dbReference>
<keyword evidence="2" id="KW-0012">Acyltransferase</keyword>
<dbReference type="InterPro" id="IPR013747">
    <property type="entry name" value="ACP_syn_III_C"/>
</dbReference>
<feature type="domain" description="Beta-ketoacyl-[acyl-carrier-protein] synthase III C-terminal" evidence="3">
    <location>
        <begin position="243"/>
        <end position="329"/>
    </location>
</feature>
<dbReference type="Proteomes" id="UP001595758">
    <property type="component" value="Unassembled WGS sequence"/>
</dbReference>
<gene>
    <name evidence="5" type="ORF">ACFORL_03335</name>
</gene>
<dbReference type="EMBL" id="JBHSAB010000002">
    <property type="protein sequence ID" value="MFC3908111.1"/>
    <property type="molecule type" value="Genomic_DNA"/>
</dbReference>
<evidence type="ECO:0000259" key="3">
    <source>
        <dbReference type="Pfam" id="PF08541"/>
    </source>
</evidence>
<evidence type="ECO:0000256" key="2">
    <source>
        <dbReference type="ARBA" id="ARBA00023315"/>
    </source>
</evidence>
<dbReference type="RefSeq" id="WP_382341090.1">
    <property type="nucleotide sequence ID" value="NZ_JBHSAB010000002.1"/>
</dbReference>
<dbReference type="PANTHER" id="PTHR34069:SF3">
    <property type="entry name" value="ACYL-COA:ACYL-COA ALKYLTRANSFERASE"/>
    <property type="match status" value="1"/>
</dbReference>
<proteinExistence type="predicted"/>
<name>A0ABV8CD21_9GAMM</name>
<comment type="caution">
    <text evidence="5">The sequence shown here is derived from an EMBL/GenBank/DDBJ whole genome shotgun (WGS) entry which is preliminary data.</text>
</comment>
<dbReference type="Pfam" id="PF08545">
    <property type="entry name" value="ACP_syn_III"/>
    <property type="match status" value="1"/>
</dbReference>
<dbReference type="PANTHER" id="PTHR34069">
    <property type="entry name" value="3-OXOACYL-[ACYL-CARRIER-PROTEIN] SYNTHASE 3"/>
    <property type="match status" value="1"/>
</dbReference>
<evidence type="ECO:0000259" key="4">
    <source>
        <dbReference type="Pfam" id="PF08545"/>
    </source>
</evidence>
<evidence type="ECO:0000313" key="6">
    <source>
        <dbReference type="Proteomes" id="UP001595758"/>
    </source>
</evidence>
<sequence length="332" mass="36313">MKAKLIHVTNFMPERIINNKALQQSSKQVDSVGNNPFFKGVEERRFASPDYSSADLGVEVLKKLLAETGVAADKIDLIIISSIFNDSFWPSIASTVQYRAGACNASFITIDTSCCSFITGLRTAAAYIHSGQCKTVAVLTVTNFISRLADFQLSPRSVVLGDGAAAALMQANKQDSILAVDEKAFGQNYGLMRFEPEEINGVFYNYWERGCGPITVNFTKESLDRIRQNAFDIVPQMINSVLVKAGLTIADIGCFITHQPNQLFLDVWRKKLGITQQQAHDTLKKYGNMFQGSISVTLADAIETKRITAGEKVVLGTFSNGGDFGAAIVLQL</sequence>
<accession>A0ABV8CD21</accession>
<organism evidence="5 6">
    <name type="scientific">Legionella dresdenensis</name>
    <dbReference type="NCBI Taxonomy" id="450200"/>
    <lineage>
        <taxon>Bacteria</taxon>
        <taxon>Pseudomonadati</taxon>
        <taxon>Pseudomonadota</taxon>
        <taxon>Gammaproteobacteria</taxon>
        <taxon>Legionellales</taxon>
        <taxon>Legionellaceae</taxon>
        <taxon>Legionella</taxon>
    </lineage>
</organism>
<dbReference type="InterPro" id="IPR016039">
    <property type="entry name" value="Thiolase-like"/>
</dbReference>
<feature type="domain" description="Beta-ketoacyl-[acyl-carrier-protein] synthase III N-terminal" evidence="4">
    <location>
        <begin position="110"/>
        <end position="181"/>
    </location>
</feature>